<keyword evidence="2" id="KW-0175">Coiled coil</keyword>
<dbReference type="GO" id="GO:0055085">
    <property type="term" value="P:transmembrane transport"/>
    <property type="evidence" value="ECO:0007669"/>
    <property type="project" value="InterPro"/>
</dbReference>
<dbReference type="Pfam" id="PF25963">
    <property type="entry name" value="Beta-barrel_AAEA"/>
    <property type="match status" value="1"/>
</dbReference>
<evidence type="ECO:0000313" key="6">
    <source>
        <dbReference type="EMBL" id="OKA25337.1"/>
    </source>
</evidence>
<keyword evidence="3" id="KW-0812">Transmembrane</keyword>
<dbReference type="RefSeq" id="WP_073509514.1">
    <property type="nucleotide sequence ID" value="NZ_MPJD01000017.1"/>
</dbReference>
<dbReference type="Gene3D" id="2.40.30.170">
    <property type="match status" value="1"/>
</dbReference>
<evidence type="ECO:0000259" key="4">
    <source>
        <dbReference type="Pfam" id="PF25917"/>
    </source>
</evidence>
<dbReference type="EMBL" id="MPJD01000017">
    <property type="protein sequence ID" value="OKA25337.1"/>
    <property type="molecule type" value="Genomic_DNA"/>
</dbReference>
<dbReference type="SUPFAM" id="SSF111369">
    <property type="entry name" value="HlyD-like secretion proteins"/>
    <property type="match status" value="2"/>
</dbReference>
<name>A0A854A003_9PSED</name>
<dbReference type="InterPro" id="IPR050739">
    <property type="entry name" value="MFP"/>
</dbReference>
<feature type="coiled-coil region" evidence="2">
    <location>
        <begin position="168"/>
        <end position="216"/>
    </location>
</feature>
<reference evidence="6 7" key="1">
    <citation type="submission" date="2016-11" db="EMBL/GenBank/DDBJ databases">
        <title>Draft genome of Pseudomonas versuta A4R1.12.</title>
        <authorList>
            <person name="See-Too W.-S."/>
        </authorList>
    </citation>
    <scope>NUCLEOTIDE SEQUENCE [LARGE SCALE GENOMIC DNA]</scope>
    <source>
        <strain evidence="6 7">A4R1.12</strain>
    </source>
</reference>
<feature type="transmembrane region" description="Helical" evidence="3">
    <location>
        <begin position="23"/>
        <end position="44"/>
    </location>
</feature>
<evidence type="ECO:0000259" key="5">
    <source>
        <dbReference type="Pfam" id="PF25963"/>
    </source>
</evidence>
<evidence type="ECO:0000256" key="2">
    <source>
        <dbReference type="SAM" id="Coils"/>
    </source>
</evidence>
<accession>A0A854A003</accession>
<keyword evidence="3" id="KW-0472">Membrane</keyword>
<dbReference type="Pfam" id="PF25917">
    <property type="entry name" value="BSH_RND"/>
    <property type="match status" value="1"/>
</dbReference>
<dbReference type="Gene3D" id="2.40.50.100">
    <property type="match status" value="1"/>
</dbReference>
<dbReference type="InterPro" id="IPR058634">
    <property type="entry name" value="AaeA-lik-b-barrel"/>
</dbReference>
<dbReference type="AlphaFoldDB" id="A0A854A003"/>
<evidence type="ECO:0000313" key="7">
    <source>
        <dbReference type="Proteomes" id="UP000185990"/>
    </source>
</evidence>
<organism evidence="6 7">
    <name type="scientific">Pseudomonas versuta</name>
    <dbReference type="NCBI Taxonomy" id="1788301"/>
    <lineage>
        <taxon>Bacteria</taxon>
        <taxon>Pseudomonadati</taxon>
        <taxon>Pseudomonadota</taxon>
        <taxon>Gammaproteobacteria</taxon>
        <taxon>Pseudomonadales</taxon>
        <taxon>Pseudomonadaceae</taxon>
        <taxon>Pseudomonas</taxon>
    </lineage>
</organism>
<feature type="domain" description="p-hydroxybenzoic acid efflux pump subunit AaeA-like beta-barrel" evidence="5">
    <location>
        <begin position="263"/>
        <end position="355"/>
    </location>
</feature>
<gene>
    <name evidence="6" type="ORF">BOH74_09675</name>
</gene>
<dbReference type="PANTHER" id="PTHR30386:SF24">
    <property type="entry name" value="MULTIDRUG RESISTANCE EFFLUX PUMP"/>
    <property type="match status" value="1"/>
</dbReference>
<feature type="domain" description="Multidrug resistance protein MdtA-like barrel-sandwich hybrid" evidence="4">
    <location>
        <begin position="64"/>
        <end position="258"/>
    </location>
</feature>
<protein>
    <submittedName>
        <fullName evidence="6">Multidrug ABC transporter permease</fullName>
    </submittedName>
</protein>
<sequence length="369" mass="39712">MTAHQPLEPPTQLQQPRKPLKTMLLAGLGLTALIGAALLGAHWWSVGRFIESTNDAYLQADSLSVAAKISGTVSEVYVSDNQTVSVGQPLVRLDGRPYQAAREKAEAAIRAAEADIARGEAELEQHSASIAQVQAQLEGETANEQYAAAQVQRYAPLARSGAETHERMAELRNALRQASARRAAQAAALNVAQRQLQTRRATIEQARAQLASAQASTRQSQLDEQDTLVYSTLAGRVGSRSVRVGQYLQPGTRLMSIVPLNELYLTANFKETQIERMHPGQSVAVHIDAWPDTTFEGVVESLSPGTGSQFALLPSNNATGNFTKIVQRVPVRIRLQAAPDTSIELMPGLSATVDVDTRCPPVAAAQPRG</sequence>
<evidence type="ECO:0000256" key="3">
    <source>
        <dbReference type="SAM" id="Phobius"/>
    </source>
</evidence>
<comment type="similarity">
    <text evidence="1">Belongs to the membrane fusion protein (MFP) (TC 8.A.1) family.</text>
</comment>
<comment type="caution">
    <text evidence="6">The sequence shown here is derived from an EMBL/GenBank/DDBJ whole genome shotgun (WGS) entry which is preliminary data.</text>
</comment>
<dbReference type="PANTHER" id="PTHR30386">
    <property type="entry name" value="MEMBRANE FUSION SUBUNIT OF EMRAB-TOLC MULTIDRUG EFFLUX PUMP"/>
    <property type="match status" value="1"/>
</dbReference>
<dbReference type="Gene3D" id="1.10.287.470">
    <property type="entry name" value="Helix hairpin bin"/>
    <property type="match status" value="1"/>
</dbReference>
<evidence type="ECO:0000256" key="1">
    <source>
        <dbReference type="ARBA" id="ARBA00009477"/>
    </source>
</evidence>
<keyword evidence="3" id="KW-1133">Transmembrane helix</keyword>
<proteinExistence type="inferred from homology"/>
<feature type="coiled-coil region" evidence="2">
    <location>
        <begin position="102"/>
        <end position="143"/>
    </location>
</feature>
<dbReference type="Proteomes" id="UP000185990">
    <property type="component" value="Unassembled WGS sequence"/>
</dbReference>
<dbReference type="InterPro" id="IPR058625">
    <property type="entry name" value="MdtA-like_BSH"/>
</dbReference>